<feature type="compositionally biased region" description="Basic residues" evidence="1">
    <location>
        <begin position="102"/>
        <end position="112"/>
    </location>
</feature>
<feature type="compositionally biased region" description="Gly residues" evidence="1">
    <location>
        <begin position="55"/>
        <end position="65"/>
    </location>
</feature>
<feature type="compositionally biased region" description="Basic residues" evidence="1">
    <location>
        <begin position="159"/>
        <end position="171"/>
    </location>
</feature>
<organism evidence="2">
    <name type="scientific">uncultured Thermomicrobiales bacterium</name>
    <dbReference type="NCBI Taxonomy" id="1645740"/>
    <lineage>
        <taxon>Bacteria</taxon>
        <taxon>Pseudomonadati</taxon>
        <taxon>Thermomicrobiota</taxon>
        <taxon>Thermomicrobia</taxon>
        <taxon>Thermomicrobiales</taxon>
        <taxon>environmental samples</taxon>
    </lineage>
</organism>
<gene>
    <name evidence="2" type="ORF">AVDCRST_MAG19-968</name>
</gene>
<evidence type="ECO:0000256" key="1">
    <source>
        <dbReference type="SAM" id="MobiDB-lite"/>
    </source>
</evidence>
<feature type="non-terminal residue" evidence="2">
    <location>
        <position position="213"/>
    </location>
</feature>
<name>A0A6J4UK32_9BACT</name>
<feature type="compositionally biased region" description="Low complexity" evidence="1">
    <location>
        <begin position="1"/>
        <end position="13"/>
    </location>
</feature>
<accession>A0A6J4UK32</accession>
<reference evidence="2" key="1">
    <citation type="submission" date="2020-02" db="EMBL/GenBank/DDBJ databases">
        <authorList>
            <person name="Meier V. D."/>
        </authorList>
    </citation>
    <scope>NUCLEOTIDE SEQUENCE</scope>
    <source>
        <strain evidence="2">AVDCRST_MAG19</strain>
    </source>
</reference>
<feature type="region of interest" description="Disordered" evidence="1">
    <location>
        <begin position="1"/>
        <end position="213"/>
    </location>
</feature>
<protein>
    <submittedName>
        <fullName evidence="2">Uncharacterized protein</fullName>
    </submittedName>
</protein>
<feature type="compositionally biased region" description="Basic and acidic residues" evidence="1">
    <location>
        <begin position="35"/>
        <end position="45"/>
    </location>
</feature>
<feature type="non-terminal residue" evidence="2">
    <location>
        <position position="1"/>
    </location>
</feature>
<sequence>GAAGRRLALCAGQPGAGPGSGRGPPAALAGGAGPGDRDLRPDRRPRLPQRAGRRGSAGGGGGGAGCAEPGGVVPPLLRDGDRVRAGAGGADAAGGPSDRDQHRRRTAKRRRGGAGERARAGNESVPGLRAGPGADRTAGGDRGGPLGGGRDRLLGGAGRLHRGPRPWHFHHQRADARPVRGAVGRGDPHHPHGVAGGVGPRVGRARPDTAHRV</sequence>
<dbReference type="EMBL" id="CADCWL010000039">
    <property type="protein sequence ID" value="CAA9552745.1"/>
    <property type="molecule type" value="Genomic_DNA"/>
</dbReference>
<dbReference type="AlphaFoldDB" id="A0A6J4UK32"/>
<proteinExistence type="predicted"/>
<evidence type="ECO:0000313" key="2">
    <source>
        <dbReference type="EMBL" id="CAA9552745.1"/>
    </source>
</evidence>